<dbReference type="PANTHER" id="PTHR43072">
    <property type="entry name" value="N-ACETYLTRANSFERASE"/>
    <property type="match status" value="1"/>
</dbReference>
<dbReference type="PANTHER" id="PTHR43072:SF23">
    <property type="entry name" value="UPF0039 PROTEIN C11D3.02C"/>
    <property type="match status" value="1"/>
</dbReference>
<keyword evidence="5" id="KW-1185">Reference proteome</keyword>
<evidence type="ECO:0000256" key="2">
    <source>
        <dbReference type="ARBA" id="ARBA00023315"/>
    </source>
</evidence>
<dbReference type="Pfam" id="PF00583">
    <property type="entry name" value="Acetyltransf_1"/>
    <property type="match status" value="1"/>
</dbReference>
<sequence>MNYEIKRMTKDDWEQVSRIYYEGIKTGNATFQSEVPTWEEWDKSHLDSCRFIAKLDNKILGWIALSPTSSRWVYRGVVEVSVYIDLEHRGHGIGYRLLNTVIEESEKEDIWTIQAGILEENYASIMLHEKCGFRMLGLREKIGKSQNGLWRNVVFLERRSKVVGID</sequence>
<protein>
    <submittedName>
        <fullName evidence="4">N-acetyltransferase</fullName>
    </submittedName>
</protein>
<proteinExistence type="predicted"/>
<dbReference type="PROSITE" id="PS51186">
    <property type="entry name" value="GNAT"/>
    <property type="match status" value="1"/>
</dbReference>
<dbReference type="CDD" id="cd04301">
    <property type="entry name" value="NAT_SF"/>
    <property type="match status" value="1"/>
</dbReference>
<dbReference type="Gene3D" id="3.40.630.30">
    <property type="match status" value="1"/>
</dbReference>
<dbReference type="EMBL" id="NIBG01000003">
    <property type="protein sequence ID" value="PAB60427.1"/>
    <property type="molecule type" value="Genomic_DNA"/>
</dbReference>
<evidence type="ECO:0000313" key="4">
    <source>
        <dbReference type="EMBL" id="PAB60427.1"/>
    </source>
</evidence>
<dbReference type="InterPro" id="IPR000182">
    <property type="entry name" value="GNAT_dom"/>
</dbReference>
<dbReference type="InterPro" id="IPR016181">
    <property type="entry name" value="Acyl_CoA_acyltransferase"/>
</dbReference>
<dbReference type="Proteomes" id="UP000216024">
    <property type="component" value="Unassembled WGS sequence"/>
</dbReference>
<dbReference type="SUPFAM" id="SSF55729">
    <property type="entry name" value="Acyl-CoA N-acyltransferases (Nat)"/>
    <property type="match status" value="1"/>
</dbReference>
<dbReference type="AlphaFoldDB" id="A0A267MLX4"/>
<feature type="domain" description="N-acetyltransferase" evidence="3">
    <location>
        <begin position="3"/>
        <end position="157"/>
    </location>
</feature>
<reference evidence="4 5" key="1">
    <citation type="submission" date="2017-06" db="EMBL/GenBank/DDBJ databases">
        <title>Draft genome sequence of anaerobic fermentative bacterium Anaeromicrobium sediminis DY2726D isolated from West Pacific Ocean sediments.</title>
        <authorList>
            <person name="Zeng X."/>
        </authorList>
    </citation>
    <scope>NUCLEOTIDE SEQUENCE [LARGE SCALE GENOMIC DNA]</scope>
    <source>
        <strain evidence="4 5">DY2726D</strain>
    </source>
</reference>
<dbReference type="OrthoDB" id="9798006at2"/>
<comment type="caution">
    <text evidence="4">The sequence shown here is derived from an EMBL/GenBank/DDBJ whole genome shotgun (WGS) entry which is preliminary data.</text>
</comment>
<dbReference type="GO" id="GO:0016747">
    <property type="term" value="F:acyltransferase activity, transferring groups other than amino-acyl groups"/>
    <property type="evidence" value="ECO:0007669"/>
    <property type="project" value="InterPro"/>
</dbReference>
<evidence type="ECO:0000256" key="1">
    <source>
        <dbReference type="ARBA" id="ARBA00022679"/>
    </source>
</evidence>
<keyword evidence="2" id="KW-0012">Acyltransferase</keyword>
<organism evidence="4 5">
    <name type="scientific">Anaeromicrobium sediminis</name>
    <dbReference type="NCBI Taxonomy" id="1478221"/>
    <lineage>
        <taxon>Bacteria</taxon>
        <taxon>Bacillati</taxon>
        <taxon>Bacillota</taxon>
        <taxon>Clostridia</taxon>
        <taxon>Peptostreptococcales</taxon>
        <taxon>Thermotaleaceae</taxon>
        <taxon>Anaeromicrobium</taxon>
    </lineage>
</organism>
<accession>A0A267MLX4</accession>
<name>A0A267MLX4_9FIRM</name>
<evidence type="ECO:0000313" key="5">
    <source>
        <dbReference type="Proteomes" id="UP000216024"/>
    </source>
</evidence>
<keyword evidence="1 4" id="KW-0808">Transferase</keyword>
<dbReference type="RefSeq" id="WP_095131925.1">
    <property type="nucleotide sequence ID" value="NZ_NIBG01000003.1"/>
</dbReference>
<gene>
    <name evidence="4" type="ORF">CCE28_05900</name>
</gene>
<evidence type="ECO:0000259" key="3">
    <source>
        <dbReference type="PROSITE" id="PS51186"/>
    </source>
</evidence>